<dbReference type="Proteomes" id="UP000052023">
    <property type="component" value="Unassembled WGS sequence"/>
</dbReference>
<gene>
    <name evidence="2" type="ORF">CQ13_06085</name>
</gene>
<dbReference type="GO" id="GO:0005737">
    <property type="term" value="C:cytoplasm"/>
    <property type="evidence" value="ECO:0007669"/>
    <property type="project" value="TreeGrafter"/>
</dbReference>
<protein>
    <submittedName>
        <fullName evidence="2">Metallophosphoesterase</fullName>
    </submittedName>
</protein>
<accession>A0A0R3MUS0</accession>
<keyword evidence="3" id="KW-1185">Reference proteome</keyword>
<dbReference type="EMBL" id="LLYA01000159">
    <property type="protein sequence ID" value="KRR23595.1"/>
    <property type="molecule type" value="Genomic_DNA"/>
</dbReference>
<dbReference type="CDD" id="cd00144">
    <property type="entry name" value="MPP_PPP_family"/>
    <property type="match status" value="1"/>
</dbReference>
<dbReference type="GO" id="GO:0016791">
    <property type="term" value="F:phosphatase activity"/>
    <property type="evidence" value="ECO:0007669"/>
    <property type="project" value="TreeGrafter"/>
</dbReference>
<comment type="caution">
    <text evidence="2">The sequence shown here is derived from an EMBL/GenBank/DDBJ whole genome shotgun (WGS) entry which is preliminary data.</text>
</comment>
<dbReference type="Pfam" id="PF00149">
    <property type="entry name" value="Metallophos"/>
    <property type="match status" value="1"/>
</dbReference>
<evidence type="ECO:0000313" key="2">
    <source>
        <dbReference type="EMBL" id="KRR23595.1"/>
    </source>
</evidence>
<organism evidence="2 3">
    <name type="scientific">Bradyrhizobium retamae</name>
    <dbReference type="NCBI Taxonomy" id="1300035"/>
    <lineage>
        <taxon>Bacteria</taxon>
        <taxon>Pseudomonadati</taxon>
        <taxon>Pseudomonadota</taxon>
        <taxon>Alphaproteobacteria</taxon>
        <taxon>Hyphomicrobiales</taxon>
        <taxon>Nitrobacteraceae</taxon>
        <taxon>Bradyrhizobium</taxon>
    </lineage>
</organism>
<reference evidence="2 3" key="1">
    <citation type="submission" date="2014-03" db="EMBL/GenBank/DDBJ databases">
        <title>Bradyrhizobium valentinum sp. nov., isolated from effective nodules of Lupinus mariae-josephae, a lupine endemic of basic-lime soils in Eastern Spain.</title>
        <authorList>
            <person name="Duran D."/>
            <person name="Rey L."/>
            <person name="Navarro A."/>
            <person name="Busquets A."/>
            <person name="Imperial J."/>
            <person name="Ruiz-Argueso T."/>
        </authorList>
    </citation>
    <scope>NUCLEOTIDE SEQUENCE [LARGE SCALE GENOMIC DNA]</scope>
    <source>
        <strain evidence="2 3">Ro19</strain>
    </source>
</reference>
<feature type="domain" description="Calcineurin-like phosphoesterase" evidence="1">
    <location>
        <begin position="8"/>
        <end position="182"/>
    </location>
</feature>
<name>A0A0R3MUS0_9BRAD</name>
<dbReference type="InterPro" id="IPR004843">
    <property type="entry name" value="Calcineurin-like_PHP"/>
</dbReference>
<dbReference type="InterPro" id="IPR029052">
    <property type="entry name" value="Metallo-depent_PP-like"/>
</dbReference>
<sequence>MADSIAFAVGDIHGCFDKLTALMAACDSVGAGKTVQFVFIGDYVDRGPDTSKVVDFLIEKQLEEEDRFICLRGNHEELLIRAACRDRTDRDLMNWWANGGEQTLDSYGVNDPSDLPADHLAWIKTLPPTFGDARRLFVHAGVRPGVSIAAQTERDLLWIREPFLSSEENHGAFIVHGHTPTRSRLPDLRPNRLNIDTGACFGGPLTAAIFSDRRTPPINFVNDAGTMW</sequence>
<dbReference type="OrthoDB" id="9807890at2"/>
<dbReference type="AlphaFoldDB" id="A0A0R3MUS0"/>
<evidence type="ECO:0000313" key="3">
    <source>
        <dbReference type="Proteomes" id="UP000052023"/>
    </source>
</evidence>
<dbReference type="PANTHER" id="PTHR42850:SF4">
    <property type="entry name" value="ZINC-DEPENDENT ENDOPOLYPHOSPHATASE"/>
    <property type="match status" value="1"/>
</dbReference>
<dbReference type="PANTHER" id="PTHR42850">
    <property type="entry name" value="METALLOPHOSPHOESTERASE"/>
    <property type="match status" value="1"/>
</dbReference>
<evidence type="ECO:0000259" key="1">
    <source>
        <dbReference type="Pfam" id="PF00149"/>
    </source>
</evidence>
<dbReference type="GO" id="GO:0110154">
    <property type="term" value="P:RNA decapping"/>
    <property type="evidence" value="ECO:0007669"/>
    <property type="project" value="TreeGrafter"/>
</dbReference>
<proteinExistence type="predicted"/>
<dbReference type="Gene3D" id="3.60.21.10">
    <property type="match status" value="1"/>
</dbReference>
<dbReference type="RefSeq" id="WP_057844835.1">
    <property type="nucleotide sequence ID" value="NZ_LLYA01000159.1"/>
</dbReference>
<dbReference type="GO" id="GO:0008803">
    <property type="term" value="F:bis(5'-nucleosyl)-tetraphosphatase (symmetrical) activity"/>
    <property type="evidence" value="ECO:0007669"/>
    <property type="project" value="TreeGrafter"/>
</dbReference>
<dbReference type="InterPro" id="IPR050126">
    <property type="entry name" value="Ap4A_hydrolase"/>
</dbReference>
<dbReference type="SUPFAM" id="SSF56300">
    <property type="entry name" value="Metallo-dependent phosphatases"/>
    <property type="match status" value="1"/>
</dbReference>